<keyword evidence="1" id="KW-0812">Transmembrane</keyword>
<dbReference type="AlphaFoldDB" id="A0A2J7Q8M3"/>
<dbReference type="STRING" id="105785.A0A2J7Q8M3"/>
<dbReference type="InParanoid" id="A0A2J7Q8M3"/>
<organism evidence="2 3">
    <name type="scientific">Cryptotermes secundus</name>
    <dbReference type="NCBI Taxonomy" id="105785"/>
    <lineage>
        <taxon>Eukaryota</taxon>
        <taxon>Metazoa</taxon>
        <taxon>Ecdysozoa</taxon>
        <taxon>Arthropoda</taxon>
        <taxon>Hexapoda</taxon>
        <taxon>Insecta</taxon>
        <taxon>Pterygota</taxon>
        <taxon>Neoptera</taxon>
        <taxon>Polyneoptera</taxon>
        <taxon>Dictyoptera</taxon>
        <taxon>Blattodea</taxon>
        <taxon>Blattoidea</taxon>
        <taxon>Termitoidae</taxon>
        <taxon>Kalotermitidae</taxon>
        <taxon>Cryptotermitinae</taxon>
        <taxon>Cryptotermes</taxon>
    </lineage>
</organism>
<sequence length="151" mass="16462">MAGILHYGHVSKLPSAASNTTPTEVLLLYAVLMPVAVYVLSWLCHAAVSLTQMIALLGYAMFGHVFTLAISLLFNQEESNAFFFFFLVIFGGLSALRVALVLLALIISPAARLIVCSLVATVHLLSLVFLHFAYMHKTFVYGAADLIDRDV</sequence>
<dbReference type="OrthoDB" id="10256463at2759"/>
<feature type="transmembrane region" description="Helical" evidence="1">
    <location>
        <begin position="26"/>
        <end position="44"/>
    </location>
</feature>
<feature type="transmembrane region" description="Helical" evidence="1">
    <location>
        <begin position="113"/>
        <end position="134"/>
    </location>
</feature>
<keyword evidence="1" id="KW-1133">Transmembrane helix</keyword>
<protein>
    <submittedName>
        <fullName evidence="2">Uncharacterized protein</fullName>
    </submittedName>
</protein>
<dbReference type="EMBL" id="NEVH01016952">
    <property type="protein sequence ID" value="PNF24916.1"/>
    <property type="molecule type" value="Genomic_DNA"/>
</dbReference>
<dbReference type="Proteomes" id="UP000235965">
    <property type="component" value="Unassembled WGS sequence"/>
</dbReference>
<evidence type="ECO:0000313" key="3">
    <source>
        <dbReference type="Proteomes" id="UP000235965"/>
    </source>
</evidence>
<keyword evidence="1" id="KW-0472">Membrane</keyword>
<comment type="caution">
    <text evidence="2">The sequence shown here is derived from an EMBL/GenBank/DDBJ whole genome shotgun (WGS) entry which is preliminary data.</text>
</comment>
<gene>
    <name evidence="2" type="ORF">B7P43_G10154</name>
</gene>
<keyword evidence="3" id="KW-1185">Reference proteome</keyword>
<accession>A0A2J7Q8M3</accession>
<proteinExistence type="predicted"/>
<name>A0A2J7Q8M3_9NEOP</name>
<evidence type="ECO:0000256" key="1">
    <source>
        <dbReference type="SAM" id="Phobius"/>
    </source>
</evidence>
<feature type="transmembrane region" description="Helical" evidence="1">
    <location>
        <begin position="81"/>
        <end position="106"/>
    </location>
</feature>
<feature type="transmembrane region" description="Helical" evidence="1">
    <location>
        <begin position="56"/>
        <end position="75"/>
    </location>
</feature>
<evidence type="ECO:0000313" key="2">
    <source>
        <dbReference type="EMBL" id="PNF24916.1"/>
    </source>
</evidence>
<reference evidence="2 3" key="1">
    <citation type="submission" date="2017-12" db="EMBL/GenBank/DDBJ databases">
        <title>Hemimetabolous genomes reveal molecular basis of termite eusociality.</title>
        <authorList>
            <person name="Harrison M.C."/>
            <person name="Jongepier E."/>
            <person name="Robertson H.M."/>
            <person name="Arning N."/>
            <person name="Bitard-Feildel T."/>
            <person name="Chao H."/>
            <person name="Childers C.P."/>
            <person name="Dinh H."/>
            <person name="Doddapaneni H."/>
            <person name="Dugan S."/>
            <person name="Gowin J."/>
            <person name="Greiner C."/>
            <person name="Han Y."/>
            <person name="Hu H."/>
            <person name="Hughes D.S.T."/>
            <person name="Huylmans A.-K."/>
            <person name="Kemena C."/>
            <person name="Kremer L.P.M."/>
            <person name="Lee S.L."/>
            <person name="Lopez-Ezquerra A."/>
            <person name="Mallet L."/>
            <person name="Monroy-Kuhn J.M."/>
            <person name="Moser A."/>
            <person name="Murali S.C."/>
            <person name="Muzny D.M."/>
            <person name="Otani S."/>
            <person name="Piulachs M.-D."/>
            <person name="Poelchau M."/>
            <person name="Qu J."/>
            <person name="Schaub F."/>
            <person name="Wada-Katsumata A."/>
            <person name="Worley K.C."/>
            <person name="Xie Q."/>
            <person name="Ylla G."/>
            <person name="Poulsen M."/>
            <person name="Gibbs R.A."/>
            <person name="Schal C."/>
            <person name="Richards S."/>
            <person name="Belles X."/>
            <person name="Korb J."/>
            <person name="Bornberg-Bauer E."/>
        </authorList>
    </citation>
    <scope>NUCLEOTIDE SEQUENCE [LARGE SCALE GENOMIC DNA]</scope>
    <source>
        <tissue evidence="2">Whole body</tissue>
    </source>
</reference>